<proteinExistence type="predicted"/>
<dbReference type="EMBL" id="VSSQ01015502">
    <property type="protein sequence ID" value="MPM55919.1"/>
    <property type="molecule type" value="Genomic_DNA"/>
</dbReference>
<comment type="caution">
    <text evidence="2">The sequence shown here is derived from an EMBL/GenBank/DDBJ whole genome shotgun (WGS) entry which is preliminary data.</text>
</comment>
<evidence type="ECO:0000313" key="2">
    <source>
        <dbReference type="EMBL" id="MPM55919.1"/>
    </source>
</evidence>
<dbReference type="AlphaFoldDB" id="A0A645AS76"/>
<sequence>MVDSTHGENGTVAGAPSNDIHKIGQGGFAPRRGPGLAGKAQALAHPLPRSAHQQCAVQCREVDGGAVAAAAAQGDAVAAHGAQGGKLGGHVQRIQLQLALQGHAPGIPFHAQALGLQRQSALRLDGVPGRAQAAEQGRGPVALAVVHRHLHAVPAQPHMGLDRRGGAAFGIQLHAGTHKGGAQLPLKAARQCDLVGAALAAGEHQLRRAVPDAATGLLQLHLALGGRCHGRSHPCSRGLQAENGQPAQNAAQHGPAAR</sequence>
<gene>
    <name evidence="2" type="ORF">SDC9_102717</name>
</gene>
<reference evidence="2" key="1">
    <citation type="submission" date="2019-08" db="EMBL/GenBank/DDBJ databases">
        <authorList>
            <person name="Kucharzyk K."/>
            <person name="Murdoch R.W."/>
            <person name="Higgins S."/>
            <person name="Loffler F."/>
        </authorList>
    </citation>
    <scope>NUCLEOTIDE SEQUENCE</scope>
</reference>
<feature type="region of interest" description="Disordered" evidence="1">
    <location>
        <begin position="1"/>
        <end position="38"/>
    </location>
</feature>
<accession>A0A645AS76</accession>
<feature type="compositionally biased region" description="Polar residues" evidence="1">
    <location>
        <begin position="242"/>
        <end position="251"/>
    </location>
</feature>
<name>A0A645AS76_9ZZZZ</name>
<evidence type="ECO:0000256" key="1">
    <source>
        <dbReference type="SAM" id="MobiDB-lite"/>
    </source>
</evidence>
<organism evidence="2">
    <name type="scientific">bioreactor metagenome</name>
    <dbReference type="NCBI Taxonomy" id="1076179"/>
    <lineage>
        <taxon>unclassified sequences</taxon>
        <taxon>metagenomes</taxon>
        <taxon>ecological metagenomes</taxon>
    </lineage>
</organism>
<feature type="region of interest" description="Disordered" evidence="1">
    <location>
        <begin position="231"/>
        <end position="258"/>
    </location>
</feature>
<protein>
    <submittedName>
        <fullName evidence="2">Uncharacterized protein</fullName>
    </submittedName>
</protein>